<dbReference type="EMBL" id="ATBP01003079">
    <property type="protein sequence ID" value="ETR65211.1"/>
    <property type="molecule type" value="Genomic_DNA"/>
</dbReference>
<protein>
    <recommendedName>
        <fullName evidence="3">DNA polymerase III subunit alpha</fullName>
    </recommendedName>
</protein>
<dbReference type="InterPro" id="IPR019270">
    <property type="entry name" value="DUF2283"/>
</dbReference>
<evidence type="ECO:0000313" key="1">
    <source>
        <dbReference type="EMBL" id="ETR65211.1"/>
    </source>
</evidence>
<proteinExistence type="predicted"/>
<evidence type="ECO:0008006" key="3">
    <source>
        <dbReference type="Google" id="ProtNLM"/>
    </source>
</evidence>
<sequence length="73" mass="8411">MTYFEKEDILHLSISEGKESSSVELTPNITAEFNEHGELLGFEILEASSFMRDYFLETMQAKLLNLNQFAKYA</sequence>
<reference evidence="2" key="1">
    <citation type="submission" date="2012-11" db="EMBL/GenBank/DDBJ databases">
        <authorList>
            <person name="Lucero-Rivera Y.E."/>
            <person name="Tovar-Ramirez D."/>
        </authorList>
    </citation>
    <scope>NUCLEOTIDE SEQUENCE [LARGE SCALE GENOMIC DNA]</scope>
    <source>
        <strain evidence="2">Araruama</strain>
    </source>
</reference>
<evidence type="ECO:0000313" key="2">
    <source>
        <dbReference type="Proteomes" id="UP000189670"/>
    </source>
</evidence>
<dbReference type="Proteomes" id="UP000189670">
    <property type="component" value="Unassembled WGS sequence"/>
</dbReference>
<organism evidence="1 2">
    <name type="scientific">Candidatus Magnetoglobus multicellularis str. Araruama</name>
    <dbReference type="NCBI Taxonomy" id="890399"/>
    <lineage>
        <taxon>Bacteria</taxon>
        <taxon>Pseudomonadati</taxon>
        <taxon>Thermodesulfobacteriota</taxon>
        <taxon>Desulfobacteria</taxon>
        <taxon>Desulfobacterales</taxon>
        <taxon>Desulfobacteraceae</taxon>
        <taxon>Candidatus Magnetoglobus</taxon>
    </lineage>
</organism>
<accession>A0A1V1NRL5</accession>
<gene>
    <name evidence="1" type="ORF">OMM_14627</name>
</gene>
<name>A0A1V1NRL5_9BACT</name>
<dbReference type="Pfam" id="PF10049">
    <property type="entry name" value="DUF2283"/>
    <property type="match status" value="1"/>
</dbReference>
<dbReference type="AlphaFoldDB" id="A0A1V1NRL5"/>
<comment type="caution">
    <text evidence="1">The sequence shown here is derived from an EMBL/GenBank/DDBJ whole genome shotgun (WGS) entry which is preliminary data.</text>
</comment>